<feature type="domain" description="Carboxylesterase type B" evidence="6">
    <location>
        <begin position="28"/>
        <end position="520"/>
    </location>
</feature>
<evidence type="ECO:0000256" key="3">
    <source>
        <dbReference type="ARBA" id="ARBA00022801"/>
    </source>
</evidence>
<dbReference type="PROSITE" id="PS00122">
    <property type="entry name" value="CARBOXYLESTERASE_B_1"/>
    <property type="match status" value="1"/>
</dbReference>
<comment type="similarity">
    <text evidence="1 5">Belongs to the type-B carboxylesterase/lipase family.</text>
</comment>
<keyword evidence="5" id="KW-0732">Signal</keyword>
<proteinExistence type="evidence at transcript level"/>
<dbReference type="PANTHER" id="PTHR43918">
    <property type="entry name" value="ACETYLCHOLINESTERASE"/>
    <property type="match status" value="1"/>
</dbReference>
<reference evidence="7" key="1">
    <citation type="submission" date="2012-04" db="EMBL/GenBank/DDBJ databases">
        <title>Molecular characterization and functional analysis of esterases in Panonychus citri.</title>
        <authorList>
            <person name="Zhang K."/>
            <person name="Ding T.B."/>
            <person name="Niu J.Z."/>
            <person name="Dou W."/>
            <person name="Wang J.J."/>
        </authorList>
    </citation>
    <scope>NUCLEOTIDE SEQUENCE</scope>
</reference>
<dbReference type="PANTHER" id="PTHR43918:SF4">
    <property type="entry name" value="CARBOXYLIC ESTER HYDROLASE"/>
    <property type="match status" value="1"/>
</dbReference>
<dbReference type="GO" id="GO:0019695">
    <property type="term" value="P:choline metabolic process"/>
    <property type="evidence" value="ECO:0007669"/>
    <property type="project" value="TreeGrafter"/>
</dbReference>
<sequence length="563" mass="63032">MKVTLIFFLFGLIVNLDLVLSEKDCEDKPQLDITTGTIKGKSVDFRGSKIYQFLNIPFAEPPINDLRFKKPIPKKPWRGVIDTNQWGSYCIQNLYPGFNTNIKFDEDCLVLNVFVTQSAIKDKQQDDNRRLRPVLVWFHGGAFNFGSANMKERYDGSALAALHDVIVVTVNYRLGPLGFLYLPESDIPGNMGLWDQKLALQWVKDNINTFGGDSDSVTIFGESAGSMSVSAHIVSPQSRGLFKNAIMQSASIYDLDRWTIKDLNTKFFKAIGCQPGVNISLCLSLYQPLKSQVTNDLMFWPISGDEFLPSHPESIVSSGGVDPNINVLLGTVGNEGAFMLILKDPITFHPINPLNLTLPHAKYIFGKPFGKSLINFYSDRYLVNVDPIASDAIRLAVSQALGDTILTCPTYAFGRDLVNSGSTNVYAYYQSQRPSQSLLPIATPSKWLPATHGDCIPMVFGLPLLRPENYTMEDTILSMIMMDSWVTFAREGKPPPIGQQLWSPWNNDSHKTITFDANKIGQTESQPIEFCLKHWPFPLESQYPLTFEPGAFSKIDDHERSDL</sequence>
<evidence type="ECO:0000259" key="6">
    <source>
        <dbReference type="Pfam" id="PF00135"/>
    </source>
</evidence>
<evidence type="ECO:0000256" key="5">
    <source>
        <dbReference type="RuleBase" id="RU361235"/>
    </source>
</evidence>
<evidence type="ECO:0000256" key="1">
    <source>
        <dbReference type="ARBA" id="ARBA00005964"/>
    </source>
</evidence>
<feature type="chain" id="PRO_5005135774" description="Carboxylic ester hydrolase" evidence="5">
    <location>
        <begin position="22"/>
        <end position="563"/>
    </location>
</feature>
<dbReference type="Pfam" id="PF00135">
    <property type="entry name" value="COesterase"/>
    <property type="match status" value="1"/>
</dbReference>
<dbReference type="Gene3D" id="3.40.50.1820">
    <property type="entry name" value="alpha/beta hydrolase"/>
    <property type="match status" value="1"/>
</dbReference>
<dbReference type="InterPro" id="IPR050654">
    <property type="entry name" value="AChE-related_enzymes"/>
</dbReference>
<evidence type="ECO:0000256" key="2">
    <source>
        <dbReference type="ARBA" id="ARBA00022487"/>
    </source>
</evidence>
<dbReference type="GO" id="GO:0003990">
    <property type="term" value="F:acetylcholinesterase activity"/>
    <property type="evidence" value="ECO:0007669"/>
    <property type="project" value="TreeGrafter"/>
</dbReference>
<dbReference type="GO" id="GO:0006581">
    <property type="term" value="P:acetylcholine catabolic process"/>
    <property type="evidence" value="ECO:0007669"/>
    <property type="project" value="TreeGrafter"/>
</dbReference>
<dbReference type="EC" id="3.1.1.-" evidence="5"/>
<feature type="signal peptide" evidence="5">
    <location>
        <begin position="1"/>
        <end position="21"/>
    </location>
</feature>
<dbReference type="AlphaFoldDB" id="I1YD29"/>
<dbReference type="GO" id="GO:0005886">
    <property type="term" value="C:plasma membrane"/>
    <property type="evidence" value="ECO:0007669"/>
    <property type="project" value="TreeGrafter"/>
</dbReference>
<dbReference type="OrthoDB" id="19653at2759"/>
<dbReference type="InterPro" id="IPR019826">
    <property type="entry name" value="Carboxylesterase_B_AS"/>
</dbReference>
<accession>I1YD29</accession>
<dbReference type="GO" id="GO:0005615">
    <property type="term" value="C:extracellular space"/>
    <property type="evidence" value="ECO:0007669"/>
    <property type="project" value="TreeGrafter"/>
</dbReference>
<evidence type="ECO:0000256" key="4">
    <source>
        <dbReference type="ARBA" id="ARBA00023180"/>
    </source>
</evidence>
<keyword evidence="2" id="KW-0719">Serine esterase</keyword>
<name>I1YD29_PANCT</name>
<organism evidence="7">
    <name type="scientific">Panonychus citri</name>
    <name type="common">Citrus red mite</name>
    <name type="synonym">Tetranychus citri</name>
    <dbReference type="NCBI Taxonomy" id="50023"/>
    <lineage>
        <taxon>Eukaryota</taxon>
        <taxon>Metazoa</taxon>
        <taxon>Ecdysozoa</taxon>
        <taxon>Arthropoda</taxon>
        <taxon>Chelicerata</taxon>
        <taxon>Arachnida</taxon>
        <taxon>Acari</taxon>
        <taxon>Acariformes</taxon>
        <taxon>Trombidiformes</taxon>
        <taxon>Prostigmata</taxon>
        <taxon>Eleutherengona</taxon>
        <taxon>Raphignathae</taxon>
        <taxon>Tetranychoidea</taxon>
        <taxon>Tetranychidae</taxon>
        <taxon>Panonychus</taxon>
    </lineage>
</organism>
<dbReference type="InterPro" id="IPR029058">
    <property type="entry name" value="AB_hydrolase_fold"/>
</dbReference>
<dbReference type="EMBL" id="JQ951940">
    <property type="protein sequence ID" value="AFI99938.1"/>
    <property type="molecule type" value="mRNA"/>
</dbReference>
<keyword evidence="4" id="KW-0325">Glycoprotein</keyword>
<keyword evidence="3 5" id="KW-0378">Hydrolase</keyword>
<protein>
    <recommendedName>
        <fullName evidence="5">Carboxylic ester hydrolase</fullName>
        <ecNumber evidence="5">3.1.1.-</ecNumber>
    </recommendedName>
</protein>
<dbReference type="ESTHER" id="9acar-i1yd29">
    <property type="family name" value="Cholinesterase-like"/>
</dbReference>
<dbReference type="InterPro" id="IPR002018">
    <property type="entry name" value="CarbesteraseB"/>
</dbReference>
<dbReference type="SUPFAM" id="SSF53474">
    <property type="entry name" value="alpha/beta-Hydrolases"/>
    <property type="match status" value="1"/>
</dbReference>
<evidence type="ECO:0000313" key="7">
    <source>
        <dbReference type="EMBL" id="AFI99938.1"/>
    </source>
</evidence>